<protein>
    <submittedName>
        <fullName evidence="2">Helix-turn-helix transcriptional regulator</fullName>
    </submittedName>
</protein>
<dbReference type="Gene3D" id="1.10.260.40">
    <property type="entry name" value="lambda repressor-like DNA-binding domains"/>
    <property type="match status" value="1"/>
</dbReference>
<dbReference type="EMBL" id="JARPYI010000008">
    <property type="protein sequence ID" value="MDT2600951.1"/>
    <property type="molecule type" value="Genomic_DNA"/>
</dbReference>
<gene>
    <name evidence="2" type="ORF">P7D85_14285</name>
</gene>
<evidence type="ECO:0000259" key="1">
    <source>
        <dbReference type="Pfam" id="PF13443"/>
    </source>
</evidence>
<accession>A0ABU3F1Z2</accession>
<feature type="domain" description="HTH cro/C1-type" evidence="1">
    <location>
        <begin position="6"/>
        <end position="62"/>
    </location>
</feature>
<organism evidence="2 3">
    <name type="scientific">Enterococcus hulanensis</name>
    <dbReference type="NCBI Taxonomy" id="2559929"/>
    <lineage>
        <taxon>Bacteria</taxon>
        <taxon>Bacillati</taxon>
        <taxon>Bacillota</taxon>
        <taxon>Bacilli</taxon>
        <taxon>Lactobacillales</taxon>
        <taxon>Enterococcaceae</taxon>
        <taxon>Enterococcus</taxon>
    </lineage>
</organism>
<name>A0ABU3F1Z2_9ENTE</name>
<dbReference type="RefSeq" id="WP_311822960.1">
    <property type="nucleotide sequence ID" value="NZ_JARPYF010000008.1"/>
</dbReference>
<dbReference type="InterPro" id="IPR001387">
    <property type="entry name" value="Cro/C1-type_HTH"/>
</dbReference>
<dbReference type="Pfam" id="PF13443">
    <property type="entry name" value="HTH_26"/>
    <property type="match status" value="1"/>
</dbReference>
<proteinExistence type="predicted"/>
<comment type="caution">
    <text evidence="2">The sequence shown here is derived from an EMBL/GenBank/DDBJ whole genome shotgun (WGS) entry which is preliminary data.</text>
</comment>
<keyword evidence="3" id="KW-1185">Reference proteome</keyword>
<dbReference type="Proteomes" id="UP001252875">
    <property type="component" value="Unassembled WGS sequence"/>
</dbReference>
<sequence length="275" mass="32322">MKNLLGKIAKDENISLTKLSKDSGIGRTTLSELANSSDVPAKTKVSTLIKVCKCLQKSLTDVFFEEIFYEIVFFKKLGNDYEINEDLVDLLLEFETDIYFCIIKITKETRTDYLAFSISVPIYFSSYELTIELINELDMSIIRQNRTVLYDEISKFQSISLISPEEFIKKYDIDQVSELILLKLKKEFLKSIAIHDKLIETARNVEPSFEIEVSKLLLYWNILSFDIDFMNKDELISPDDYAPNNYIYYYDLKSDKFCHITFKQKNYNISRWYLK</sequence>
<evidence type="ECO:0000313" key="3">
    <source>
        <dbReference type="Proteomes" id="UP001252875"/>
    </source>
</evidence>
<evidence type="ECO:0000313" key="2">
    <source>
        <dbReference type="EMBL" id="MDT2600951.1"/>
    </source>
</evidence>
<reference evidence="2 3" key="1">
    <citation type="submission" date="2023-03" db="EMBL/GenBank/DDBJ databases">
        <authorList>
            <person name="Shen W."/>
            <person name="Cai J."/>
        </authorList>
    </citation>
    <scope>NUCLEOTIDE SEQUENCE [LARGE SCALE GENOMIC DNA]</scope>
    <source>
        <strain evidence="2 3">D6-4</strain>
    </source>
</reference>
<dbReference type="InterPro" id="IPR010982">
    <property type="entry name" value="Lambda_DNA-bd_dom_sf"/>
</dbReference>